<evidence type="ECO:0000256" key="8">
    <source>
        <dbReference type="ARBA" id="ARBA00022840"/>
    </source>
</evidence>
<evidence type="ECO:0000256" key="6">
    <source>
        <dbReference type="ARBA" id="ARBA00022618"/>
    </source>
</evidence>
<dbReference type="AlphaFoldDB" id="A0A091BYZ6"/>
<name>A0A091BYZ6_9ENTE</name>
<dbReference type="InterPro" id="IPR036565">
    <property type="entry name" value="Mur-like_cat_sf"/>
</dbReference>
<dbReference type="InterPro" id="IPR036615">
    <property type="entry name" value="Mur_ligase_C_dom_sf"/>
</dbReference>
<evidence type="ECO:0000259" key="16">
    <source>
        <dbReference type="Pfam" id="PF02875"/>
    </source>
</evidence>
<dbReference type="InterPro" id="IPR013221">
    <property type="entry name" value="Mur_ligase_cen"/>
</dbReference>
<keyword evidence="4 14" id="KW-0963">Cytoplasm</keyword>
<dbReference type="NCBIfam" id="TIGR01082">
    <property type="entry name" value="murC"/>
    <property type="match status" value="1"/>
</dbReference>
<comment type="catalytic activity">
    <reaction evidence="13 14">
        <text>UDP-N-acetyl-alpha-D-muramate + L-alanine + ATP = UDP-N-acetyl-alpha-D-muramoyl-L-alanine + ADP + phosphate + H(+)</text>
        <dbReference type="Rhea" id="RHEA:23372"/>
        <dbReference type="ChEBI" id="CHEBI:15378"/>
        <dbReference type="ChEBI" id="CHEBI:30616"/>
        <dbReference type="ChEBI" id="CHEBI:43474"/>
        <dbReference type="ChEBI" id="CHEBI:57972"/>
        <dbReference type="ChEBI" id="CHEBI:70757"/>
        <dbReference type="ChEBI" id="CHEBI:83898"/>
        <dbReference type="ChEBI" id="CHEBI:456216"/>
        <dbReference type="EC" id="6.3.2.8"/>
    </reaction>
</comment>
<keyword evidence="19" id="KW-1185">Reference proteome</keyword>
<dbReference type="HAMAP" id="MF_00046">
    <property type="entry name" value="MurC"/>
    <property type="match status" value="1"/>
</dbReference>
<dbReference type="InterPro" id="IPR005758">
    <property type="entry name" value="UDP-N-AcMur_Ala_ligase_MurC"/>
</dbReference>
<keyword evidence="12 14" id="KW-0961">Cell wall biogenesis/degradation</keyword>
<keyword evidence="11 14" id="KW-0131">Cell cycle</keyword>
<dbReference type="Gene3D" id="3.40.50.720">
    <property type="entry name" value="NAD(P)-binding Rossmann-like Domain"/>
    <property type="match status" value="1"/>
</dbReference>
<dbReference type="SUPFAM" id="SSF53244">
    <property type="entry name" value="MurD-like peptide ligases, peptide-binding domain"/>
    <property type="match status" value="1"/>
</dbReference>
<evidence type="ECO:0000313" key="19">
    <source>
        <dbReference type="Proteomes" id="UP000029381"/>
    </source>
</evidence>
<keyword evidence="9 14" id="KW-0133">Cell shape</keyword>
<feature type="binding site" evidence="14">
    <location>
        <begin position="113"/>
        <end position="119"/>
    </location>
    <ligand>
        <name>ATP</name>
        <dbReference type="ChEBI" id="CHEBI:30616"/>
    </ligand>
</feature>
<dbReference type="GO" id="GO:0051301">
    <property type="term" value="P:cell division"/>
    <property type="evidence" value="ECO:0007669"/>
    <property type="project" value="UniProtKB-KW"/>
</dbReference>
<feature type="domain" description="Mur ligase central" evidence="17">
    <location>
        <begin position="111"/>
        <end position="280"/>
    </location>
</feature>
<keyword evidence="7 14" id="KW-0547">Nucleotide-binding</keyword>
<gene>
    <name evidence="14" type="primary">murC</name>
    <name evidence="18" type="ORF">TMU3MR103_1322</name>
</gene>
<evidence type="ECO:0000256" key="7">
    <source>
        <dbReference type="ARBA" id="ARBA00022741"/>
    </source>
</evidence>
<dbReference type="Gene3D" id="3.90.190.20">
    <property type="entry name" value="Mur ligase, C-terminal domain"/>
    <property type="match status" value="1"/>
</dbReference>
<evidence type="ECO:0000256" key="5">
    <source>
        <dbReference type="ARBA" id="ARBA00022598"/>
    </source>
</evidence>
<dbReference type="GO" id="GO:0071555">
    <property type="term" value="P:cell wall organization"/>
    <property type="evidence" value="ECO:0007669"/>
    <property type="project" value="UniProtKB-KW"/>
</dbReference>
<evidence type="ECO:0000256" key="10">
    <source>
        <dbReference type="ARBA" id="ARBA00022984"/>
    </source>
</evidence>
<evidence type="ECO:0000313" key="18">
    <source>
        <dbReference type="EMBL" id="KFN90821.1"/>
    </source>
</evidence>
<comment type="similarity">
    <text evidence="14">Belongs to the MurCDEF family.</text>
</comment>
<dbReference type="Pfam" id="PF01225">
    <property type="entry name" value="Mur_ligase"/>
    <property type="match status" value="1"/>
</dbReference>
<keyword evidence="10 14" id="KW-0573">Peptidoglycan synthesis</keyword>
<evidence type="ECO:0000256" key="9">
    <source>
        <dbReference type="ARBA" id="ARBA00022960"/>
    </source>
</evidence>
<dbReference type="EC" id="6.3.2.8" evidence="3 14"/>
<comment type="caution">
    <text evidence="18">The sequence shown here is derived from an EMBL/GenBank/DDBJ whole genome shotgun (WGS) entry which is preliminary data.</text>
</comment>
<feature type="domain" description="Mur ligase C-terminal" evidence="16">
    <location>
        <begin position="303"/>
        <end position="423"/>
    </location>
</feature>
<dbReference type="EMBL" id="JPVT01000130">
    <property type="protein sequence ID" value="KFN90821.1"/>
    <property type="molecule type" value="Genomic_DNA"/>
</dbReference>
<comment type="pathway">
    <text evidence="2 14">Cell wall biogenesis; peptidoglycan biosynthesis.</text>
</comment>
<evidence type="ECO:0000256" key="4">
    <source>
        <dbReference type="ARBA" id="ARBA00022490"/>
    </source>
</evidence>
<dbReference type="UniPathway" id="UPA00219"/>
<keyword evidence="5 14" id="KW-0436">Ligase</keyword>
<accession>A0A091BYZ6</accession>
<evidence type="ECO:0000259" key="15">
    <source>
        <dbReference type="Pfam" id="PF01225"/>
    </source>
</evidence>
<dbReference type="Gene3D" id="3.40.1190.10">
    <property type="entry name" value="Mur-like, catalytic domain"/>
    <property type="match status" value="1"/>
</dbReference>
<reference evidence="18 19" key="1">
    <citation type="submission" date="2014-08" db="EMBL/GenBank/DDBJ databases">
        <title>Genome sequence of Tetragenococcus muriaticus.</title>
        <authorList>
            <person name="Chuea-nongthon C."/>
            <person name="Rodtong S."/>
            <person name="Yongsawatdigul J."/>
            <person name="Steele J.L."/>
            <person name="Liu X.-y."/>
            <person name="Speers J."/>
            <person name="Glasner J.D."/>
            <person name="Neeno-Eckwall E.C."/>
        </authorList>
    </citation>
    <scope>NUCLEOTIDE SEQUENCE [LARGE SCALE GENOMIC DNA]</scope>
    <source>
        <strain evidence="18 19">3MR10-3</strain>
    </source>
</reference>
<protein>
    <recommendedName>
        <fullName evidence="3 14">UDP-N-acetylmuramate--L-alanine ligase</fullName>
        <ecNumber evidence="3 14">6.3.2.8</ecNumber>
    </recommendedName>
    <alternativeName>
        <fullName evidence="14">UDP-N-acetylmuramoyl-L-alanine synthetase</fullName>
    </alternativeName>
</protein>
<evidence type="ECO:0000256" key="3">
    <source>
        <dbReference type="ARBA" id="ARBA00012211"/>
    </source>
</evidence>
<evidence type="ECO:0000256" key="11">
    <source>
        <dbReference type="ARBA" id="ARBA00023306"/>
    </source>
</evidence>
<dbReference type="InterPro" id="IPR050061">
    <property type="entry name" value="MurCDEF_pg_biosynth"/>
</dbReference>
<dbReference type="InterPro" id="IPR000713">
    <property type="entry name" value="Mur_ligase_N"/>
</dbReference>
<proteinExistence type="inferred from homology"/>
<keyword evidence="6 14" id="KW-0132">Cell division</keyword>
<sequence length="445" mass="49550">MAKQEEKTYHFVGIKGSGMSSLALILHEQGKPVQGSDVEKYFFTQVGLEKAGIPIYTFDADNITQGLTVIAGNAFPDDHKELVRAREMGLDVIRYHDFIGHLIQHFTSIAVTGSHGKTSTTGLLAHVLSGIMPTSFLIGDGTGHGRPDAQFFAFEACEYQRHFLAYRPDYVIMTNIDFDHPDYFKSIDDVFSAFQTMAKQVKKGILAFGDDPYLQKLEADVPIYYYGVNQEDDIRAENITRTTTGSAFDVYFHEDLIGHFDLPAFGQHNINNALGAIATAHLEGFNMQDVAEEMGSFSGVKRRFSEKKVSDMVIVDDYAHHPAEIKATIDGARQKYPDKEIIAVFQPHTFSRTIALMDDFAEALNLADNVYLCDIFGSAREQDGDVKIEDLGNKITKGGEVIQEDNVSPLLDHKDAVIIFMGAGDVQKFERSYENLLSNTTRSVL</sequence>
<dbReference type="Proteomes" id="UP000029381">
    <property type="component" value="Unassembled WGS sequence"/>
</dbReference>
<evidence type="ECO:0000256" key="2">
    <source>
        <dbReference type="ARBA" id="ARBA00004752"/>
    </source>
</evidence>
<dbReference type="PANTHER" id="PTHR43445">
    <property type="entry name" value="UDP-N-ACETYLMURAMATE--L-ALANINE LIGASE-RELATED"/>
    <property type="match status" value="1"/>
</dbReference>
<feature type="domain" description="Mur ligase N-terminal catalytic" evidence="15">
    <location>
        <begin position="8"/>
        <end position="106"/>
    </location>
</feature>
<evidence type="ECO:0000256" key="14">
    <source>
        <dbReference type="HAMAP-Rule" id="MF_00046"/>
    </source>
</evidence>
<dbReference type="RefSeq" id="WP_038023313.1">
    <property type="nucleotide sequence ID" value="NZ_JPVT01000130.1"/>
</dbReference>
<dbReference type="SUPFAM" id="SSF51984">
    <property type="entry name" value="MurCD N-terminal domain"/>
    <property type="match status" value="1"/>
</dbReference>
<dbReference type="Pfam" id="PF08245">
    <property type="entry name" value="Mur_ligase_M"/>
    <property type="match status" value="1"/>
</dbReference>
<evidence type="ECO:0000259" key="17">
    <source>
        <dbReference type="Pfam" id="PF08245"/>
    </source>
</evidence>
<dbReference type="PANTHER" id="PTHR43445:SF3">
    <property type="entry name" value="UDP-N-ACETYLMURAMATE--L-ALANINE LIGASE"/>
    <property type="match status" value="1"/>
</dbReference>
<comment type="subcellular location">
    <subcellularLocation>
        <location evidence="1 14">Cytoplasm</location>
    </subcellularLocation>
</comment>
<keyword evidence="8 14" id="KW-0067">ATP-binding</keyword>
<dbReference type="InterPro" id="IPR004101">
    <property type="entry name" value="Mur_ligase_C"/>
</dbReference>
<dbReference type="SUPFAM" id="SSF53623">
    <property type="entry name" value="MurD-like peptide ligases, catalytic domain"/>
    <property type="match status" value="1"/>
</dbReference>
<dbReference type="PATRIC" id="fig|1302648.3.peg.1289"/>
<evidence type="ECO:0000256" key="1">
    <source>
        <dbReference type="ARBA" id="ARBA00004496"/>
    </source>
</evidence>
<dbReference type="GO" id="GO:0009252">
    <property type="term" value="P:peptidoglycan biosynthetic process"/>
    <property type="evidence" value="ECO:0007669"/>
    <property type="project" value="UniProtKB-UniRule"/>
</dbReference>
<evidence type="ECO:0000256" key="13">
    <source>
        <dbReference type="ARBA" id="ARBA00047833"/>
    </source>
</evidence>
<dbReference type="GO" id="GO:0008360">
    <property type="term" value="P:regulation of cell shape"/>
    <property type="evidence" value="ECO:0007669"/>
    <property type="project" value="UniProtKB-KW"/>
</dbReference>
<dbReference type="Pfam" id="PF02875">
    <property type="entry name" value="Mur_ligase_C"/>
    <property type="match status" value="1"/>
</dbReference>
<evidence type="ECO:0000256" key="12">
    <source>
        <dbReference type="ARBA" id="ARBA00023316"/>
    </source>
</evidence>
<dbReference type="GO" id="GO:0008763">
    <property type="term" value="F:UDP-N-acetylmuramate-L-alanine ligase activity"/>
    <property type="evidence" value="ECO:0007669"/>
    <property type="project" value="UniProtKB-UniRule"/>
</dbReference>
<dbReference type="GO" id="GO:0005524">
    <property type="term" value="F:ATP binding"/>
    <property type="evidence" value="ECO:0007669"/>
    <property type="project" value="UniProtKB-UniRule"/>
</dbReference>
<organism evidence="18 19">
    <name type="scientific">Tetragenococcus muriaticus 3MR10-3</name>
    <dbReference type="NCBI Taxonomy" id="1302648"/>
    <lineage>
        <taxon>Bacteria</taxon>
        <taxon>Bacillati</taxon>
        <taxon>Bacillota</taxon>
        <taxon>Bacilli</taxon>
        <taxon>Lactobacillales</taxon>
        <taxon>Enterococcaceae</taxon>
        <taxon>Tetragenococcus</taxon>
    </lineage>
</organism>
<comment type="function">
    <text evidence="14">Cell wall formation.</text>
</comment>
<dbReference type="GO" id="GO:0005737">
    <property type="term" value="C:cytoplasm"/>
    <property type="evidence" value="ECO:0007669"/>
    <property type="project" value="UniProtKB-SubCell"/>
</dbReference>